<dbReference type="PANTHER" id="PTHR33074">
    <property type="entry name" value="EXPRESSED PROTEIN-RELATED"/>
    <property type="match status" value="1"/>
</dbReference>
<dbReference type="Proteomes" id="UP001231189">
    <property type="component" value="Unassembled WGS sequence"/>
</dbReference>
<dbReference type="AlphaFoldDB" id="A0AAD8VGQ2"/>
<organism evidence="2 3">
    <name type="scientific">Lolium multiflorum</name>
    <name type="common">Italian ryegrass</name>
    <name type="synonym">Lolium perenne subsp. multiflorum</name>
    <dbReference type="NCBI Taxonomy" id="4521"/>
    <lineage>
        <taxon>Eukaryota</taxon>
        <taxon>Viridiplantae</taxon>
        <taxon>Streptophyta</taxon>
        <taxon>Embryophyta</taxon>
        <taxon>Tracheophyta</taxon>
        <taxon>Spermatophyta</taxon>
        <taxon>Magnoliopsida</taxon>
        <taxon>Liliopsida</taxon>
        <taxon>Poales</taxon>
        <taxon>Poaceae</taxon>
        <taxon>BOP clade</taxon>
        <taxon>Pooideae</taxon>
        <taxon>Poodae</taxon>
        <taxon>Poeae</taxon>
        <taxon>Poeae Chloroplast Group 2 (Poeae type)</taxon>
        <taxon>Loliodinae</taxon>
        <taxon>Loliinae</taxon>
        <taxon>Lolium</taxon>
    </lineage>
</organism>
<evidence type="ECO:0000313" key="3">
    <source>
        <dbReference type="Proteomes" id="UP001231189"/>
    </source>
</evidence>
<dbReference type="PANTHER" id="PTHR33074:SF97">
    <property type="entry name" value="DUF1618 DOMAIN-CONTAINING PROTEIN"/>
    <property type="match status" value="1"/>
</dbReference>
<reference evidence="2" key="1">
    <citation type="submission" date="2023-07" db="EMBL/GenBank/DDBJ databases">
        <title>A chromosome-level genome assembly of Lolium multiflorum.</title>
        <authorList>
            <person name="Chen Y."/>
            <person name="Copetti D."/>
            <person name="Kolliker R."/>
            <person name="Studer B."/>
        </authorList>
    </citation>
    <scope>NUCLEOTIDE SEQUENCE</scope>
    <source>
        <strain evidence="2">02402/16</strain>
        <tissue evidence="2">Leaf</tissue>
    </source>
</reference>
<dbReference type="InterPro" id="IPR011676">
    <property type="entry name" value="DUF1618"/>
</dbReference>
<evidence type="ECO:0000313" key="2">
    <source>
        <dbReference type="EMBL" id="KAK1607022.1"/>
    </source>
</evidence>
<feature type="domain" description="DUF1618" evidence="1">
    <location>
        <begin position="37"/>
        <end position="169"/>
    </location>
</feature>
<protein>
    <recommendedName>
        <fullName evidence="1">DUF1618 domain-containing protein</fullName>
    </recommendedName>
</protein>
<dbReference type="EMBL" id="JAUUTY010000007">
    <property type="protein sequence ID" value="KAK1607022.1"/>
    <property type="molecule type" value="Genomic_DNA"/>
</dbReference>
<dbReference type="Pfam" id="PF07762">
    <property type="entry name" value="DUF1618"/>
    <property type="match status" value="1"/>
</dbReference>
<gene>
    <name evidence="2" type="ORF">QYE76_030695</name>
</gene>
<accession>A0AAD8VGQ2</accession>
<proteinExistence type="predicted"/>
<comment type="caution">
    <text evidence="2">The sequence shown here is derived from an EMBL/GenBank/DDBJ whole genome shotgun (WGS) entry which is preliminary data.</text>
</comment>
<sequence>MWDVMQNLQIHYREEELLDLLYWKTDMVIPFGNFLCWVNYDRGGIPFCDVFEEMPKLVYLWLPIADRPRDTSAHPFFDTKRSLCVTEAGLKFVDVSREDGELLGPMEPGTGFTITCHTLKISESGDMKWDKDFSITSKDWWACNCSDLLPRCCGLMYPLVSMDRPHSVHFLLAGQSWDGIYNVSTVSIDDESRDDEIDKVFSVSIDRSTKAVASILLYIEGERDLRGKDANMVDFRQIQQSSPELN</sequence>
<name>A0AAD8VGQ2_LOLMU</name>
<keyword evidence="3" id="KW-1185">Reference proteome</keyword>
<evidence type="ECO:0000259" key="1">
    <source>
        <dbReference type="Pfam" id="PF07762"/>
    </source>
</evidence>